<evidence type="ECO:0000313" key="7">
    <source>
        <dbReference type="EMBL" id="MBO8416218.1"/>
    </source>
</evidence>
<accession>A0A9D9DBX2</accession>
<dbReference type="InterPro" id="IPR013033">
    <property type="entry name" value="MinC"/>
</dbReference>
<dbReference type="PANTHER" id="PTHR34108:SF1">
    <property type="entry name" value="SEPTUM SITE-DETERMINING PROTEIN MINC"/>
    <property type="match status" value="1"/>
</dbReference>
<evidence type="ECO:0000256" key="5">
    <source>
        <dbReference type="ARBA" id="ARBA00025606"/>
    </source>
</evidence>
<dbReference type="PANTHER" id="PTHR34108">
    <property type="entry name" value="SEPTUM SITE-DETERMINING PROTEIN MINC"/>
    <property type="match status" value="1"/>
</dbReference>
<dbReference type="Proteomes" id="UP000823631">
    <property type="component" value="Unassembled WGS sequence"/>
</dbReference>
<keyword evidence="4" id="KW-0131">Cell cycle</keyword>
<proteinExistence type="inferred from homology"/>
<dbReference type="Gene3D" id="2.160.20.70">
    <property type="match status" value="1"/>
</dbReference>
<dbReference type="Gene3D" id="3.30.70.260">
    <property type="match status" value="1"/>
</dbReference>
<dbReference type="InterPro" id="IPR036145">
    <property type="entry name" value="MinC_C_sf"/>
</dbReference>
<dbReference type="SUPFAM" id="SSF63848">
    <property type="entry name" value="Cell-division inhibitor MinC, C-terminal domain"/>
    <property type="match status" value="1"/>
</dbReference>
<name>A0A9D9DBX2_9GAMM</name>
<organism evidence="7 8">
    <name type="scientific">Candidatus Avisuccinivibrio stercorigallinarum</name>
    <dbReference type="NCBI Taxonomy" id="2840704"/>
    <lineage>
        <taxon>Bacteria</taxon>
        <taxon>Pseudomonadati</taxon>
        <taxon>Pseudomonadota</taxon>
        <taxon>Gammaproteobacteria</taxon>
        <taxon>Aeromonadales</taxon>
        <taxon>Succinivibrionaceae</taxon>
        <taxon>Succinivibrionaceae incertae sedis</taxon>
        <taxon>Candidatus Avisuccinivibrio</taxon>
    </lineage>
</organism>
<gene>
    <name evidence="7" type="ORF">IAB19_07565</name>
</gene>
<comment type="caution">
    <text evidence="7">The sequence shown here is derived from an EMBL/GenBank/DDBJ whole genome shotgun (WGS) entry which is preliminary data.</text>
</comment>
<feature type="domain" description="Septum formation inhibitor MinC C-terminal" evidence="6">
    <location>
        <begin position="151"/>
        <end position="248"/>
    </location>
</feature>
<dbReference type="InterPro" id="IPR016098">
    <property type="entry name" value="CAP/MinC_C"/>
</dbReference>
<evidence type="ECO:0000256" key="3">
    <source>
        <dbReference type="ARBA" id="ARBA00023210"/>
    </source>
</evidence>
<dbReference type="AlphaFoldDB" id="A0A9D9DBX2"/>
<keyword evidence="3" id="KW-0717">Septation</keyword>
<reference evidence="7" key="2">
    <citation type="journal article" date="2021" name="PeerJ">
        <title>Extensive microbial diversity within the chicken gut microbiome revealed by metagenomics and culture.</title>
        <authorList>
            <person name="Gilroy R."/>
            <person name="Ravi A."/>
            <person name="Getino M."/>
            <person name="Pursley I."/>
            <person name="Horton D.L."/>
            <person name="Alikhan N.F."/>
            <person name="Baker D."/>
            <person name="Gharbi K."/>
            <person name="Hall N."/>
            <person name="Watson M."/>
            <person name="Adriaenssens E.M."/>
            <person name="Foster-Nyarko E."/>
            <person name="Jarju S."/>
            <person name="Secka A."/>
            <person name="Antonio M."/>
            <person name="Oren A."/>
            <person name="Chaudhuri R.R."/>
            <person name="La Ragione R."/>
            <person name="Hildebrand F."/>
            <person name="Pallen M.J."/>
        </authorList>
    </citation>
    <scope>NUCLEOTIDE SEQUENCE</scope>
    <source>
        <strain evidence="7">17213</strain>
    </source>
</reference>
<sequence length="283" mass="30909">MTDTIITTKQPETYAGSISRTGFSLYILELSRGLLDDLPALLEQKIVPNHEAYRERSFVLDVSNVSFAELEAMDFAGMHAECLKHDIYLIGLSGVTTQERADLLAKKKVPVVNSNHAMRVREENLKPKVVVERVEVKVPVEVLGNTPLTLISRTVHSGETISAPGNSIVIFGSIGPGARVIASHHIIVFGDIKGGEVYAGSPRNEADPGFTEAFIYASGQFNPSLVSIAGNYQTAEDMESDPLIGPLQGKDVKVVVSLEGTSLRYWQAEEFSPKKAARRYQPI</sequence>
<evidence type="ECO:0000256" key="4">
    <source>
        <dbReference type="ARBA" id="ARBA00023306"/>
    </source>
</evidence>
<dbReference type="Pfam" id="PF03775">
    <property type="entry name" value="MinC_C"/>
    <property type="match status" value="1"/>
</dbReference>
<dbReference type="GO" id="GO:0000902">
    <property type="term" value="P:cell morphogenesis"/>
    <property type="evidence" value="ECO:0007669"/>
    <property type="project" value="InterPro"/>
</dbReference>
<protein>
    <recommendedName>
        <fullName evidence="6">Septum formation inhibitor MinC C-terminal domain-containing protein</fullName>
    </recommendedName>
</protein>
<evidence type="ECO:0000256" key="1">
    <source>
        <dbReference type="ARBA" id="ARBA00006291"/>
    </source>
</evidence>
<evidence type="ECO:0000256" key="2">
    <source>
        <dbReference type="ARBA" id="ARBA00022618"/>
    </source>
</evidence>
<keyword evidence="2" id="KW-0132">Cell division</keyword>
<reference evidence="7" key="1">
    <citation type="submission" date="2020-10" db="EMBL/GenBank/DDBJ databases">
        <authorList>
            <person name="Gilroy R."/>
        </authorList>
    </citation>
    <scope>NUCLEOTIDE SEQUENCE</scope>
    <source>
        <strain evidence="7">17213</strain>
    </source>
</reference>
<comment type="function">
    <text evidence="5">Cell division inhibitor that blocks the formation of polar Z ring septums. Rapidly oscillates between the poles of the cell to destabilize FtsZ filaments that have formed before they mature into polar Z rings. Prevents FtsZ polymerization.</text>
</comment>
<dbReference type="InterPro" id="IPR005526">
    <property type="entry name" value="Septum_form_inhib_MinC_C"/>
</dbReference>
<dbReference type="EMBL" id="JADINH010000159">
    <property type="protein sequence ID" value="MBO8416218.1"/>
    <property type="molecule type" value="Genomic_DNA"/>
</dbReference>
<comment type="similarity">
    <text evidence="1">Belongs to the MinC family.</text>
</comment>
<dbReference type="GO" id="GO:1901891">
    <property type="term" value="P:regulation of cell septum assembly"/>
    <property type="evidence" value="ECO:0007669"/>
    <property type="project" value="InterPro"/>
</dbReference>
<dbReference type="GO" id="GO:0000917">
    <property type="term" value="P:division septum assembly"/>
    <property type="evidence" value="ECO:0007669"/>
    <property type="project" value="UniProtKB-KW"/>
</dbReference>
<evidence type="ECO:0000313" key="8">
    <source>
        <dbReference type="Proteomes" id="UP000823631"/>
    </source>
</evidence>
<evidence type="ECO:0000259" key="6">
    <source>
        <dbReference type="Pfam" id="PF03775"/>
    </source>
</evidence>